<dbReference type="GO" id="GO:0046872">
    <property type="term" value="F:metal ion binding"/>
    <property type="evidence" value="ECO:0007669"/>
    <property type="project" value="UniProtKB-KW"/>
</dbReference>
<dbReference type="AlphaFoldDB" id="A0AAE0P4N4"/>
<keyword evidence="2 5" id="KW-0479">Metal-binding</keyword>
<comment type="cofactor">
    <cofactor evidence="5">
        <name>Fe(2+)</name>
        <dbReference type="ChEBI" id="CHEBI:29033"/>
    </cofactor>
    <text evidence="5">Binds 1 Fe(2+) ion per subunit.</text>
</comment>
<dbReference type="Proteomes" id="UP001285441">
    <property type="component" value="Unassembled WGS sequence"/>
</dbReference>
<keyword evidence="3" id="KW-0560">Oxidoreductase</keyword>
<feature type="binding site" evidence="5">
    <location>
        <position position="360"/>
    </location>
    <ligand>
        <name>Fe cation</name>
        <dbReference type="ChEBI" id="CHEBI:24875"/>
        <note>catalytic</note>
    </ligand>
</feature>
<keyword evidence="7" id="KW-1185">Reference proteome</keyword>
<proteinExistence type="inferred from homology"/>
<dbReference type="InterPro" id="IPR004294">
    <property type="entry name" value="Carotenoid_Oase"/>
</dbReference>
<evidence type="ECO:0000313" key="7">
    <source>
        <dbReference type="Proteomes" id="UP001285441"/>
    </source>
</evidence>
<evidence type="ECO:0000256" key="1">
    <source>
        <dbReference type="ARBA" id="ARBA00006787"/>
    </source>
</evidence>
<evidence type="ECO:0000313" key="6">
    <source>
        <dbReference type="EMBL" id="KAK3392910.1"/>
    </source>
</evidence>
<reference evidence="6" key="1">
    <citation type="journal article" date="2023" name="Mol. Phylogenet. Evol.">
        <title>Genome-scale phylogeny and comparative genomics of the fungal order Sordariales.</title>
        <authorList>
            <person name="Hensen N."/>
            <person name="Bonometti L."/>
            <person name="Westerberg I."/>
            <person name="Brannstrom I.O."/>
            <person name="Guillou S."/>
            <person name="Cros-Aarteil S."/>
            <person name="Calhoun S."/>
            <person name="Haridas S."/>
            <person name="Kuo A."/>
            <person name="Mondo S."/>
            <person name="Pangilinan J."/>
            <person name="Riley R."/>
            <person name="LaButti K."/>
            <person name="Andreopoulos B."/>
            <person name="Lipzen A."/>
            <person name="Chen C."/>
            <person name="Yan M."/>
            <person name="Daum C."/>
            <person name="Ng V."/>
            <person name="Clum A."/>
            <person name="Steindorff A."/>
            <person name="Ohm R.A."/>
            <person name="Martin F."/>
            <person name="Silar P."/>
            <person name="Natvig D.O."/>
            <person name="Lalanne C."/>
            <person name="Gautier V."/>
            <person name="Ament-Velasquez S.L."/>
            <person name="Kruys A."/>
            <person name="Hutchinson M.I."/>
            <person name="Powell A.J."/>
            <person name="Barry K."/>
            <person name="Miller A.N."/>
            <person name="Grigoriev I.V."/>
            <person name="Debuchy R."/>
            <person name="Gladieux P."/>
            <person name="Hiltunen Thoren M."/>
            <person name="Johannesson H."/>
        </authorList>
    </citation>
    <scope>NUCLEOTIDE SEQUENCE</scope>
    <source>
        <strain evidence="6">CBS 232.78</strain>
    </source>
</reference>
<keyword evidence="4 5" id="KW-0408">Iron</keyword>
<reference evidence="6" key="2">
    <citation type="submission" date="2023-06" db="EMBL/GenBank/DDBJ databases">
        <authorList>
            <consortium name="Lawrence Berkeley National Laboratory"/>
            <person name="Haridas S."/>
            <person name="Hensen N."/>
            <person name="Bonometti L."/>
            <person name="Westerberg I."/>
            <person name="Brannstrom I.O."/>
            <person name="Guillou S."/>
            <person name="Cros-Aarteil S."/>
            <person name="Calhoun S."/>
            <person name="Kuo A."/>
            <person name="Mondo S."/>
            <person name="Pangilinan J."/>
            <person name="Riley R."/>
            <person name="LaButti K."/>
            <person name="Andreopoulos B."/>
            <person name="Lipzen A."/>
            <person name="Chen C."/>
            <person name="Yanf M."/>
            <person name="Daum C."/>
            <person name="Ng V."/>
            <person name="Clum A."/>
            <person name="Steindorff A."/>
            <person name="Ohm R."/>
            <person name="Martin F."/>
            <person name="Silar P."/>
            <person name="Natvig D."/>
            <person name="Lalanne C."/>
            <person name="Gautier V."/>
            <person name="Ament-velasquez S.L."/>
            <person name="Kruys A."/>
            <person name="Hutchinson M.I."/>
            <person name="Powell A.J."/>
            <person name="Barry K."/>
            <person name="Miller A.N."/>
            <person name="Grigoriev I.V."/>
            <person name="Debuchy R."/>
            <person name="Gladieux P."/>
            <person name="Thoren M.H."/>
            <person name="Johannesson H."/>
        </authorList>
    </citation>
    <scope>NUCLEOTIDE SEQUENCE</scope>
    <source>
        <strain evidence="6">CBS 232.78</strain>
    </source>
</reference>
<sequence length="726" mass="80160">MLGFRKLLPQTFMHAVTSISHSDLSMIAIEGHYNVVLLPFSATCAINLASWIEKLLCTLWPCLASPTSPNMSEKTKCPNGTTTTNSHPYLSGNFAPIRQSLPLTPSSWEGEIPADLAGGQYVRNGSNPFSNDENRGREAHWFDGDGMLSGVLFRRQGGTNSIYPEFVNQYLVTDVFVYAQTSRFLKKPIVPSVAMLINPCTTAVKMVLEALRTLVLVFLSRLPGPQRAVKKISVANTAVLYHDGRALATCESGPPLRVALPHLETIGWFNGRAAENEPHDKSIPTRNGFGGEGMLSFMKEWITAHPRVDHWTGELIAFHSVPVRPFVSYSIVPPTKGGSGGLAARLHSPVPGVASPKMMHDFGVSRKYTVIMDLPLSLNVLNLVRGDPVLSYDSKSRARFGVFPRYRPHAVQWFETNPCIIFHTANCWDSISTSSSETGAREIAVNLLACRLTSASLVFSAGNIAPPAAVEPVPPEYAEEEQCRLYYYRFLLPSPFSVGKMEPKTGISQQWALSAIAFEFPSVSPRCAMTEARFAYGCSSRSATYSVTLGRAAKIDILAKIDVAVLVARGKANPPQTIKGCVDTRSVPEILADAAPDDPISLFEMPGGWYAQEPRFVPRSDSQSEEDDGWLLTYVFDESTQLDERGRCRDDAISELWVIDAKGMKDVVARIKLPQRVPYGFHGHWFSEAEITHQRPFEHVREMPLARTAQAGNNAWLRDKLESWLG</sequence>
<dbReference type="GO" id="GO:0016121">
    <property type="term" value="P:carotene catabolic process"/>
    <property type="evidence" value="ECO:0007669"/>
    <property type="project" value="TreeGrafter"/>
</dbReference>
<accession>A0AAE0P4N4</accession>
<comment type="similarity">
    <text evidence="1">Belongs to the carotenoid oxygenase family.</text>
</comment>
<organism evidence="6 7">
    <name type="scientific">Podospora didyma</name>
    <dbReference type="NCBI Taxonomy" id="330526"/>
    <lineage>
        <taxon>Eukaryota</taxon>
        <taxon>Fungi</taxon>
        <taxon>Dikarya</taxon>
        <taxon>Ascomycota</taxon>
        <taxon>Pezizomycotina</taxon>
        <taxon>Sordariomycetes</taxon>
        <taxon>Sordariomycetidae</taxon>
        <taxon>Sordariales</taxon>
        <taxon>Podosporaceae</taxon>
        <taxon>Podospora</taxon>
    </lineage>
</organism>
<evidence type="ECO:0000256" key="3">
    <source>
        <dbReference type="ARBA" id="ARBA00023002"/>
    </source>
</evidence>
<dbReference type="PANTHER" id="PTHR10543">
    <property type="entry name" value="BETA-CAROTENE DIOXYGENASE"/>
    <property type="match status" value="1"/>
</dbReference>
<name>A0AAE0P4N4_9PEZI</name>
<dbReference type="PANTHER" id="PTHR10543:SF89">
    <property type="entry name" value="CAROTENOID 9,10(9',10')-CLEAVAGE DIOXYGENASE 1"/>
    <property type="match status" value="1"/>
</dbReference>
<evidence type="ECO:0000256" key="5">
    <source>
        <dbReference type="PIRSR" id="PIRSR604294-1"/>
    </source>
</evidence>
<protein>
    <submittedName>
        <fullName evidence="6">Retinal pigment epithelial membrane protein</fullName>
    </submittedName>
</protein>
<gene>
    <name evidence="6" type="ORF">B0H63DRAFT_456794</name>
</gene>
<dbReference type="GO" id="GO:0010436">
    <property type="term" value="F:carotenoid dioxygenase activity"/>
    <property type="evidence" value="ECO:0007669"/>
    <property type="project" value="TreeGrafter"/>
</dbReference>
<dbReference type="Pfam" id="PF03055">
    <property type="entry name" value="RPE65"/>
    <property type="match status" value="1"/>
</dbReference>
<evidence type="ECO:0000256" key="4">
    <source>
        <dbReference type="ARBA" id="ARBA00023004"/>
    </source>
</evidence>
<feature type="binding site" evidence="5">
    <location>
        <position position="305"/>
    </location>
    <ligand>
        <name>Fe cation</name>
        <dbReference type="ChEBI" id="CHEBI:24875"/>
        <note>catalytic</note>
    </ligand>
</feature>
<evidence type="ECO:0000256" key="2">
    <source>
        <dbReference type="ARBA" id="ARBA00022723"/>
    </source>
</evidence>
<feature type="binding site" evidence="5">
    <location>
        <position position="423"/>
    </location>
    <ligand>
        <name>Fe cation</name>
        <dbReference type="ChEBI" id="CHEBI:24875"/>
        <note>catalytic</note>
    </ligand>
</feature>
<comment type="caution">
    <text evidence="6">The sequence shown here is derived from an EMBL/GenBank/DDBJ whole genome shotgun (WGS) entry which is preliminary data.</text>
</comment>
<feature type="binding site" evidence="5">
    <location>
        <position position="682"/>
    </location>
    <ligand>
        <name>Fe cation</name>
        <dbReference type="ChEBI" id="CHEBI:24875"/>
        <note>catalytic</note>
    </ligand>
</feature>
<dbReference type="EMBL" id="JAULSW010000001">
    <property type="protein sequence ID" value="KAK3392910.1"/>
    <property type="molecule type" value="Genomic_DNA"/>
</dbReference>